<keyword evidence="5 6" id="KW-0472">Membrane</keyword>
<accession>A0A6J7BW18</accession>
<evidence type="ECO:0000256" key="1">
    <source>
        <dbReference type="ARBA" id="ARBA00004141"/>
    </source>
</evidence>
<feature type="transmembrane region" description="Helical" evidence="6">
    <location>
        <begin position="122"/>
        <end position="151"/>
    </location>
</feature>
<keyword evidence="3 6" id="KW-0812">Transmembrane</keyword>
<keyword evidence="4 6" id="KW-1133">Transmembrane helix</keyword>
<gene>
    <name evidence="7" type="ORF">UFOPK3268_00715</name>
</gene>
<feature type="transmembrane region" description="Helical" evidence="6">
    <location>
        <begin position="172"/>
        <end position="196"/>
    </location>
</feature>
<dbReference type="InterPro" id="IPR026046">
    <property type="entry name" value="UBIAD1"/>
</dbReference>
<evidence type="ECO:0000256" key="3">
    <source>
        <dbReference type="ARBA" id="ARBA00022692"/>
    </source>
</evidence>
<dbReference type="CDD" id="cd13962">
    <property type="entry name" value="PT_UbiA_UBIAD1"/>
    <property type="match status" value="1"/>
</dbReference>
<sequence>MSFAVAAILGVILVGLVGQWWLLLVGVASVAAAWLYTGGPSPYGYFGLGEVFVFVFFGLVAVAGSTYVHTLTITWRSIGAGVASGSLAVAILLANNLRDIPTDVVAGKKTLAVRLGDPRTRVAYSIALAIPYVIAVAIAISGTPWALLAFASAPLTLSPLRQVRGGAVGRGLIPVLVSTGVLLLGYAVSLSIGLVISAV</sequence>
<dbReference type="EMBL" id="CAFBIZ010000074">
    <property type="protein sequence ID" value="CAB4849114.1"/>
    <property type="molecule type" value="Genomic_DNA"/>
</dbReference>
<dbReference type="Pfam" id="PF01040">
    <property type="entry name" value="UbiA"/>
    <property type="match status" value="1"/>
</dbReference>
<dbReference type="PANTHER" id="PTHR13929">
    <property type="entry name" value="1,4-DIHYDROXY-2-NAPHTHOATE OCTAPRENYLTRANSFERASE"/>
    <property type="match status" value="1"/>
</dbReference>
<feature type="transmembrane region" description="Helical" evidence="6">
    <location>
        <begin position="42"/>
        <end position="63"/>
    </location>
</feature>
<evidence type="ECO:0000313" key="7">
    <source>
        <dbReference type="EMBL" id="CAB4849114.1"/>
    </source>
</evidence>
<evidence type="ECO:0000256" key="4">
    <source>
        <dbReference type="ARBA" id="ARBA00022989"/>
    </source>
</evidence>
<dbReference type="AlphaFoldDB" id="A0A6J7BW18"/>
<reference evidence="7" key="1">
    <citation type="submission" date="2020-05" db="EMBL/GenBank/DDBJ databases">
        <authorList>
            <person name="Chiriac C."/>
            <person name="Salcher M."/>
            <person name="Ghai R."/>
            <person name="Kavagutti S V."/>
        </authorList>
    </citation>
    <scope>NUCLEOTIDE SEQUENCE</scope>
</reference>
<evidence type="ECO:0000256" key="5">
    <source>
        <dbReference type="ARBA" id="ARBA00023136"/>
    </source>
</evidence>
<evidence type="ECO:0000256" key="6">
    <source>
        <dbReference type="SAM" id="Phobius"/>
    </source>
</evidence>
<organism evidence="7">
    <name type="scientific">freshwater metagenome</name>
    <dbReference type="NCBI Taxonomy" id="449393"/>
    <lineage>
        <taxon>unclassified sequences</taxon>
        <taxon>metagenomes</taxon>
        <taxon>ecological metagenomes</taxon>
    </lineage>
</organism>
<protein>
    <submittedName>
        <fullName evidence="7">Unannotated protein</fullName>
    </submittedName>
</protein>
<dbReference type="GO" id="GO:0042371">
    <property type="term" value="P:vitamin K biosynthetic process"/>
    <property type="evidence" value="ECO:0007669"/>
    <property type="project" value="TreeGrafter"/>
</dbReference>
<dbReference type="InterPro" id="IPR000537">
    <property type="entry name" value="UbiA_prenyltransferase"/>
</dbReference>
<keyword evidence="2" id="KW-0808">Transferase</keyword>
<dbReference type="NCBIfam" id="TIGR00751">
    <property type="entry name" value="menA"/>
    <property type="match status" value="1"/>
</dbReference>
<name>A0A6J7BW18_9ZZZZ</name>
<proteinExistence type="predicted"/>
<comment type="subcellular location">
    <subcellularLocation>
        <location evidence="1">Membrane</location>
        <topology evidence="1">Multi-pass membrane protein</topology>
    </subcellularLocation>
</comment>
<dbReference type="GO" id="GO:0009234">
    <property type="term" value="P:menaquinone biosynthetic process"/>
    <property type="evidence" value="ECO:0007669"/>
    <property type="project" value="TreeGrafter"/>
</dbReference>
<dbReference type="GO" id="GO:0016020">
    <property type="term" value="C:membrane"/>
    <property type="evidence" value="ECO:0007669"/>
    <property type="project" value="UniProtKB-SubCell"/>
</dbReference>
<dbReference type="PANTHER" id="PTHR13929:SF0">
    <property type="entry name" value="UBIA PRENYLTRANSFERASE DOMAIN-CONTAINING PROTEIN 1"/>
    <property type="match status" value="1"/>
</dbReference>
<evidence type="ECO:0000256" key="2">
    <source>
        <dbReference type="ARBA" id="ARBA00022679"/>
    </source>
</evidence>
<dbReference type="GO" id="GO:0004659">
    <property type="term" value="F:prenyltransferase activity"/>
    <property type="evidence" value="ECO:0007669"/>
    <property type="project" value="InterPro"/>
</dbReference>